<dbReference type="InterPro" id="IPR011639">
    <property type="entry name" value="MethylTrfase_TaqI-like_dom"/>
</dbReference>
<dbReference type="InterPro" id="IPR029063">
    <property type="entry name" value="SAM-dependent_MTases_sf"/>
</dbReference>
<evidence type="ECO:0000313" key="8">
    <source>
        <dbReference type="EMBL" id="QRR00342.1"/>
    </source>
</evidence>
<dbReference type="CDD" id="cd02440">
    <property type="entry name" value="AdoMet_MTases"/>
    <property type="match status" value="1"/>
</dbReference>
<keyword evidence="9" id="KW-1185">Reference proteome</keyword>
<dbReference type="Gene3D" id="3.40.50.150">
    <property type="entry name" value="Vaccinia Virus protein VP39"/>
    <property type="match status" value="1"/>
</dbReference>
<dbReference type="Pfam" id="PF07669">
    <property type="entry name" value="Eco57I"/>
    <property type="match status" value="1"/>
</dbReference>
<organism evidence="8 9">
    <name type="scientific">Dyadobacter sandarakinus</name>
    <dbReference type="NCBI Taxonomy" id="2747268"/>
    <lineage>
        <taxon>Bacteria</taxon>
        <taxon>Pseudomonadati</taxon>
        <taxon>Bacteroidota</taxon>
        <taxon>Cytophagia</taxon>
        <taxon>Cytophagales</taxon>
        <taxon>Spirosomataceae</taxon>
        <taxon>Dyadobacter</taxon>
    </lineage>
</organism>
<reference evidence="8 9" key="1">
    <citation type="submission" date="2020-06" db="EMBL/GenBank/DDBJ databases">
        <title>Dyadobacter sandarakinus sp. nov., isolated from the soil of the Arctic Yellow River Station.</title>
        <authorList>
            <person name="Zhang Y."/>
            <person name="Peng F."/>
        </authorList>
    </citation>
    <scope>NUCLEOTIDE SEQUENCE [LARGE SCALE GENOMIC DNA]</scope>
    <source>
        <strain evidence="8 9">Q3-56</strain>
    </source>
</reference>
<evidence type="ECO:0000256" key="3">
    <source>
        <dbReference type="ARBA" id="ARBA00022603"/>
    </source>
</evidence>
<protein>
    <recommendedName>
        <fullName evidence="2">site-specific DNA-methyltransferase (adenine-specific)</fullName>
        <ecNumber evidence="2">2.1.1.72</ecNumber>
    </recommendedName>
</protein>
<dbReference type="PANTHER" id="PTHR33841">
    <property type="entry name" value="DNA METHYLTRANSFERASE YEEA-RELATED"/>
    <property type="match status" value="1"/>
</dbReference>
<keyword evidence="5" id="KW-0949">S-adenosyl-L-methionine</keyword>
<keyword evidence="4" id="KW-0808">Transferase</keyword>
<dbReference type="GO" id="GO:0008168">
    <property type="term" value="F:methyltransferase activity"/>
    <property type="evidence" value="ECO:0007669"/>
    <property type="project" value="UniProtKB-KW"/>
</dbReference>
<evidence type="ECO:0000259" key="7">
    <source>
        <dbReference type="Pfam" id="PF07669"/>
    </source>
</evidence>
<evidence type="ECO:0000256" key="2">
    <source>
        <dbReference type="ARBA" id="ARBA00011900"/>
    </source>
</evidence>
<dbReference type="EC" id="2.1.1.72" evidence="2"/>
<evidence type="ECO:0000313" key="9">
    <source>
        <dbReference type="Proteomes" id="UP000612680"/>
    </source>
</evidence>
<evidence type="ECO:0000256" key="5">
    <source>
        <dbReference type="ARBA" id="ARBA00022691"/>
    </source>
</evidence>
<evidence type="ECO:0000256" key="6">
    <source>
        <dbReference type="ARBA" id="ARBA00047942"/>
    </source>
</evidence>
<dbReference type="GO" id="GO:0032259">
    <property type="term" value="P:methylation"/>
    <property type="evidence" value="ECO:0007669"/>
    <property type="project" value="UniProtKB-KW"/>
</dbReference>
<dbReference type="EMBL" id="CP056775">
    <property type="protein sequence ID" value="QRR00342.1"/>
    <property type="molecule type" value="Genomic_DNA"/>
</dbReference>
<dbReference type="PRINTS" id="PR00507">
    <property type="entry name" value="N12N6MTFRASE"/>
</dbReference>
<accession>A0ABX7I4A4</accession>
<gene>
    <name evidence="8" type="ORF">HWI92_05180</name>
</gene>
<sequence length="494" mass="56256">MASQTRTYEKKKLLGQIYTPPFIVEKILRDAGFYDHYRSGFRVLDPACGDGRFLVPVARHIIDCSSSETLLQNLEGLHGWDIDADAIEACRKNLDALVAPLGITVKWNLQKRDALKRVRSRERFDLITGNPPYIRIQHLPEAQRKYIQQHYKFCRSGSTDAYIAFFELSAKLLSDNGVCALITPNSYFRSETGKPLRAFFYERQNLLQLTDYGTFSVFGNAATYSAVTIFSKYRSPHFRFEQCVDSAFNCISRLASPDELPESGNWHFSVVAQTRETGVRLGDICRISVGLVTLADAHFIFRIIHEKEALVYAESKDGATVYLEKTMLRPVIKGSKLKSAQDSVVEYILFPYRKDESGKHRIIPEPVMQQEFPHTYAYLLKVKPDLNRRDNGKPNPAAWYAFGRAQGLDQTFGKKIIFSPINRQPNFVLYENPDVTVYSGYFIKYDGNYEALLAHLNSDKMADFIAVAGKDFQGGYKGYNKKIIENFMLPVNPG</sequence>
<keyword evidence="3 8" id="KW-0489">Methyltransferase</keyword>
<comment type="catalytic activity">
    <reaction evidence="6">
        <text>a 2'-deoxyadenosine in DNA + S-adenosyl-L-methionine = an N(6)-methyl-2'-deoxyadenosine in DNA + S-adenosyl-L-homocysteine + H(+)</text>
        <dbReference type="Rhea" id="RHEA:15197"/>
        <dbReference type="Rhea" id="RHEA-COMP:12418"/>
        <dbReference type="Rhea" id="RHEA-COMP:12419"/>
        <dbReference type="ChEBI" id="CHEBI:15378"/>
        <dbReference type="ChEBI" id="CHEBI:57856"/>
        <dbReference type="ChEBI" id="CHEBI:59789"/>
        <dbReference type="ChEBI" id="CHEBI:90615"/>
        <dbReference type="ChEBI" id="CHEBI:90616"/>
        <dbReference type="EC" id="2.1.1.72"/>
    </reaction>
</comment>
<proteinExistence type="inferred from homology"/>
<dbReference type="PANTHER" id="PTHR33841:SF5">
    <property type="entry name" value="DNA METHYLASE (MODIFICATION METHYLASE) (METHYLTRANSFERASE)-RELATED"/>
    <property type="match status" value="1"/>
</dbReference>
<feature type="domain" description="Type II methyltransferase M.TaqI-like" evidence="7">
    <location>
        <begin position="108"/>
        <end position="218"/>
    </location>
</feature>
<evidence type="ECO:0000256" key="4">
    <source>
        <dbReference type="ARBA" id="ARBA00022679"/>
    </source>
</evidence>
<dbReference type="SUPFAM" id="SSF53335">
    <property type="entry name" value="S-adenosyl-L-methionine-dependent methyltransferases"/>
    <property type="match status" value="1"/>
</dbReference>
<evidence type="ECO:0000256" key="1">
    <source>
        <dbReference type="ARBA" id="ARBA00006594"/>
    </source>
</evidence>
<name>A0ABX7I4A4_9BACT</name>
<dbReference type="InterPro" id="IPR050953">
    <property type="entry name" value="N4_N6_ade-DNA_methylase"/>
</dbReference>
<dbReference type="RefSeq" id="WP_204661304.1">
    <property type="nucleotide sequence ID" value="NZ_CP056775.1"/>
</dbReference>
<comment type="similarity">
    <text evidence="1">Belongs to the N(4)/N(6)-methyltransferase family.</text>
</comment>
<dbReference type="Proteomes" id="UP000612680">
    <property type="component" value="Chromosome"/>
</dbReference>